<dbReference type="EMBL" id="FSRM01000001">
    <property type="protein sequence ID" value="SIO25655.1"/>
    <property type="molecule type" value="Genomic_DNA"/>
</dbReference>
<dbReference type="RefSeq" id="WP_074265650.1">
    <property type="nucleotide sequence ID" value="NZ_FSRM01000001.1"/>
</dbReference>
<dbReference type="AlphaFoldDB" id="A0A1N6I167"/>
<dbReference type="Proteomes" id="UP000184693">
    <property type="component" value="Unassembled WGS sequence"/>
</dbReference>
<name>A0A1N6I167_9BURK</name>
<accession>A0A1N6I167</accession>
<dbReference type="OrthoDB" id="9111870at2"/>
<proteinExistence type="predicted"/>
<organism evidence="1 2">
    <name type="scientific">Paraburkholderia phenazinium</name>
    <dbReference type="NCBI Taxonomy" id="60549"/>
    <lineage>
        <taxon>Bacteria</taxon>
        <taxon>Pseudomonadati</taxon>
        <taxon>Pseudomonadota</taxon>
        <taxon>Betaproteobacteria</taxon>
        <taxon>Burkholderiales</taxon>
        <taxon>Burkholderiaceae</taxon>
        <taxon>Paraburkholderia</taxon>
    </lineage>
</organism>
<evidence type="ECO:0000313" key="2">
    <source>
        <dbReference type="Proteomes" id="UP000184693"/>
    </source>
</evidence>
<protein>
    <submittedName>
        <fullName evidence="1">Uncharacterized protein</fullName>
    </submittedName>
</protein>
<sequence length="60" mass="6758">MENTIYWHDRQVGIECAGRISWFPSAPTEAIEEYELHAHAEVKAVTVDSDKTASILRVAN</sequence>
<gene>
    <name evidence="1" type="ORF">SAMN05444168_3841</name>
</gene>
<reference evidence="1 2" key="1">
    <citation type="submission" date="2016-11" db="EMBL/GenBank/DDBJ databases">
        <authorList>
            <person name="Jaros S."/>
            <person name="Januszkiewicz K."/>
            <person name="Wedrychowicz H."/>
        </authorList>
    </citation>
    <scope>NUCLEOTIDE SEQUENCE [LARGE SCALE GENOMIC DNA]</scope>
    <source>
        <strain evidence="1 2">GAS86</strain>
    </source>
</reference>
<evidence type="ECO:0000313" key="1">
    <source>
        <dbReference type="EMBL" id="SIO25655.1"/>
    </source>
</evidence>